<name>A0ABQ5XET7_9GAMM</name>
<proteinExistence type="predicted"/>
<evidence type="ECO:0008006" key="3">
    <source>
        <dbReference type="Google" id="ProtNLM"/>
    </source>
</evidence>
<keyword evidence="2" id="KW-1185">Reference proteome</keyword>
<dbReference type="Proteomes" id="UP001156627">
    <property type="component" value="Unassembled WGS sequence"/>
</dbReference>
<sequence>MNSLVEDVNAIDPTDVMHLLELADASPRSVDIIDKLLWFRLLSMRRRLSEALSMRETDSALGATYRIYNALSPTHQARILVSSELCESLIYLSTSYAHRLTTINKDEVENDIALIHAKLLDIVCREQAIVDIENGRHNYFLSSHKTRTFFSPLGDKRAVANATGVWSVQKMPSIGGIVSIDFDSPLAVAHEPRSGVLSQRCLPLSDDEKAAVVTKLQSALENIDATVPTYGLIVRNFVRRIIVRKSYDVSEGESGAERSRFGSEHVPRQPGSIRLLNTHLESMSVESCMETLMHESTHNYLAAWEFSNDMFVLNDPRNRVTSPWSGNQIPNSSFIHAIFVYYICHRLLRAYMENLEDDGERARKHLQERLANFMSGFLIRQDLPELILTEHEIDPTLSFVLRQMQTSMKQIHNRDIYEAVA</sequence>
<dbReference type="RefSeq" id="WP_284332602.1">
    <property type="nucleotide sequence ID" value="NZ_BSOA01000029.1"/>
</dbReference>
<gene>
    <name evidence="1" type="ORF">GCM10007898_27380</name>
</gene>
<protein>
    <recommendedName>
        <fullName evidence="3">HEXXH motif-containing protein</fullName>
    </recommendedName>
</protein>
<evidence type="ECO:0000313" key="1">
    <source>
        <dbReference type="EMBL" id="GLQ89166.1"/>
    </source>
</evidence>
<evidence type="ECO:0000313" key="2">
    <source>
        <dbReference type="Proteomes" id="UP001156627"/>
    </source>
</evidence>
<organism evidence="1 2">
    <name type="scientific">Dyella flagellata</name>
    <dbReference type="NCBI Taxonomy" id="1867833"/>
    <lineage>
        <taxon>Bacteria</taxon>
        <taxon>Pseudomonadati</taxon>
        <taxon>Pseudomonadota</taxon>
        <taxon>Gammaproteobacteria</taxon>
        <taxon>Lysobacterales</taxon>
        <taxon>Rhodanobacteraceae</taxon>
        <taxon>Dyella</taxon>
    </lineage>
</organism>
<comment type="caution">
    <text evidence="1">The sequence shown here is derived from an EMBL/GenBank/DDBJ whole genome shotgun (WGS) entry which is preliminary data.</text>
</comment>
<accession>A0ABQ5XET7</accession>
<dbReference type="EMBL" id="BSOA01000029">
    <property type="protein sequence ID" value="GLQ89166.1"/>
    <property type="molecule type" value="Genomic_DNA"/>
</dbReference>
<reference evidence="2" key="1">
    <citation type="journal article" date="2019" name="Int. J. Syst. Evol. Microbiol.">
        <title>The Global Catalogue of Microorganisms (GCM) 10K type strain sequencing project: providing services to taxonomists for standard genome sequencing and annotation.</title>
        <authorList>
            <consortium name="The Broad Institute Genomics Platform"/>
            <consortium name="The Broad Institute Genome Sequencing Center for Infectious Disease"/>
            <person name="Wu L."/>
            <person name="Ma J."/>
        </authorList>
    </citation>
    <scope>NUCLEOTIDE SEQUENCE [LARGE SCALE GENOMIC DNA]</scope>
    <source>
        <strain evidence="2">NBRC 111981</strain>
    </source>
</reference>